<proteinExistence type="predicted"/>
<reference evidence="1" key="1">
    <citation type="submission" date="2020-05" db="EMBL/GenBank/DDBJ databases">
        <authorList>
            <person name="Chiriac C."/>
            <person name="Salcher M."/>
            <person name="Ghai R."/>
            <person name="Kavagutti S V."/>
        </authorList>
    </citation>
    <scope>NUCLEOTIDE SEQUENCE</scope>
</reference>
<organism evidence="1">
    <name type="scientific">uncultured Caudovirales phage</name>
    <dbReference type="NCBI Taxonomy" id="2100421"/>
    <lineage>
        <taxon>Viruses</taxon>
        <taxon>Duplodnaviria</taxon>
        <taxon>Heunggongvirae</taxon>
        <taxon>Uroviricota</taxon>
        <taxon>Caudoviricetes</taxon>
        <taxon>Peduoviridae</taxon>
        <taxon>Maltschvirus</taxon>
        <taxon>Maltschvirus maltsch</taxon>
    </lineage>
</organism>
<protein>
    <submittedName>
        <fullName evidence="1">Uncharacterized protein</fullName>
    </submittedName>
</protein>
<evidence type="ECO:0000313" key="1">
    <source>
        <dbReference type="EMBL" id="CAB5226493.1"/>
    </source>
</evidence>
<name>A0A6J7X6H1_9CAUD</name>
<dbReference type="EMBL" id="LR798360">
    <property type="protein sequence ID" value="CAB5226493.1"/>
    <property type="molecule type" value="Genomic_DNA"/>
</dbReference>
<accession>A0A6J7X6H1</accession>
<gene>
    <name evidence="1" type="ORF">UFOVP760_267</name>
</gene>
<sequence>MKISKLIHQLHQMQVLHGDIEVGHEDGDRIIEYVEHLTPLYPFKKFGLAEDKTQPAWCIELS</sequence>